<dbReference type="AlphaFoldDB" id="A0ABD3VJ33"/>
<dbReference type="Proteomes" id="UP001634394">
    <property type="component" value="Unassembled WGS sequence"/>
</dbReference>
<feature type="non-terminal residue" evidence="1">
    <location>
        <position position="56"/>
    </location>
</feature>
<gene>
    <name evidence="1" type="ORF">ACJMK2_007620</name>
</gene>
<organism evidence="1 2">
    <name type="scientific">Sinanodonta woodiana</name>
    <name type="common">Chinese pond mussel</name>
    <name type="synonym">Anodonta woodiana</name>
    <dbReference type="NCBI Taxonomy" id="1069815"/>
    <lineage>
        <taxon>Eukaryota</taxon>
        <taxon>Metazoa</taxon>
        <taxon>Spiralia</taxon>
        <taxon>Lophotrochozoa</taxon>
        <taxon>Mollusca</taxon>
        <taxon>Bivalvia</taxon>
        <taxon>Autobranchia</taxon>
        <taxon>Heteroconchia</taxon>
        <taxon>Palaeoheterodonta</taxon>
        <taxon>Unionida</taxon>
        <taxon>Unionoidea</taxon>
        <taxon>Unionidae</taxon>
        <taxon>Unioninae</taxon>
        <taxon>Sinanodonta</taxon>
    </lineage>
</organism>
<name>A0ABD3VJ33_SINWO</name>
<proteinExistence type="predicted"/>
<sequence>MILQTGLRYYENWRKGLTEVGDGDNNVSHLPHFITSNLEHDSVKRVLEHFQETGKA</sequence>
<dbReference type="EMBL" id="JBJQND010000011">
    <property type="protein sequence ID" value="KAL3861594.1"/>
    <property type="molecule type" value="Genomic_DNA"/>
</dbReference>
<keyword evidence="2" id="KW-1185">Reference proteome</keyword>
<evidence type="ECO:0000313" key="2">
    <source>
        <dbReference type="Proteomes" id="UP001634394"/>
    </source>
</evidence>
<accession>A0ABD3VJ33</accession>
<comment type="caution">
    <text evidence="1">The sequence shown here is derived from an EMBL/GenBank/DDBJ whole genome shotgun (WGS) entry which is preliminary data.</text>
</comment>
<reference evidence="1 2" key="1">
    <citation type="submission" date="2024-11" db="EMBL/GenBank/DDBJ databases">
        <title>Chromosome-level genome assembly of the freshwater bivalve Anodonta woodiana.</title>
        <authorList>
            <person name="Chen X."/>
        </authorList>
    </citation>
    <scope>NUCLEOTIDE SEQUENCE [LARGE SCALE GENOMIC DNA]</scope>
    <source>
        <strain evidence="1">MN2024</strain>
        <tissue evidence="1">Gills</tissue>
    </source>
</reference>
<evidence type="ECO:0000313" key="1">
    <source>
        <dbReference type="EMBL" id="KAL3861594.1"/>
    </source>
</evidence>
<protein>
    <submittedName>
        <fullName evidence="1">Uncharacterized protein</fullName>
    </submittedName>
</protein>